<evidence type="ECO:0000256" key="7">
    <source>
        <dbReference type="SAM" id="Phobius"/>
    </source>
</evidence>
<feature type="compositionally biased region" description="Basic and acidic residues" evidence="6">
    <location>
        <begin position="28"/>
        <end position="43"/>
    </location>
</feature>
<dbReference type="VEuPathDB" id="PiroplasmaDB:BBOV_IV003160"/>
<reference evidence="9" key="1">
    <citation type="journal article" date="2014" name="BMC Genomics">
        <title>The Babesia bovis gene and promoter model: an update from full-length EST analysis.</title>
        <authorList>
            <person name="Yamagishi J."/>
            <person name="Wakaguri H."/>
            <person name="Yokoyama N."/>
            <person name="Yamashita R."/>
            <person name="Suzuki Y."/>
            <person name="Xuan X."/>
            <person name="Igarashi I."/>
        </authorList>
    </citation>
    <scope>NUCLEOTIDE SEQUENCE</scope>
    <source>
        <strain evidence="9">Texas</strain>
    </source>
</reference>
<gene>
    <name evidence="9" type="primary">BBOV_IV003160</name>
</gene>
<organism evidence="9">
    <name type="scientific">Babesia bovis</name>
    <dbReference type="NCBI Taxonomy" id="5865"/>
    <lineage>
        <taxon>Eukaryota</taxon>
        <taxon>Sar</taxon>
        <taxon>Alveolata</taxon>
        <taxon>Apicomplexa</taxon>
        <taxon>Aconoidasida</taxon>
        <taxon>Piroplasmida</taxon>
        <taxon>Babesiidae</taxon>
        <taxon>Babesia</taxon>
    </lineage>
</organism>
<evidence type="ECO:0000256" key="1">
    <source>
        <dbReference type="ARBA" id="ARBA00004651"/>
    </source>
</evidence>
<accession>S6BFA9</accession>
<dbReference type="Pfam" id="PF09335">
    <property type="entry name" value="VTT_dom"/>
    <property type="match status" value="1"/>
</dbReference>
<feature type="compositionally biased region" description="Low complexity" evidence="6">
    <location>
        <begin position="44"/>
        <end position="53"/>
    </location>
</feature>
<dbReference type="AlphaFoldDB" id="S6BFA9"/>
<name>S6BFA9_BABBO</name>
<dbReference type="EMBL" id="AK440985">
    <property type="protein sequence ID" value="BAN64779.1"/>
    <property type="molecule type" value="mRNA"/>
</dbReference>
<dbReference type="PANTHER" id="PTHR12677:SF59">
    <property type="entry name" value="GOLGI APPARATUS MEMBRANE PROTEIN TVP38-RELATED"/>
    <property type="match status" value="1"/>
</dbReference>
<dbReference type="PANTHER" id="PTHR12677">
    <property type="entry name" value="GOLGI APPARATUS MEMBRANE PROTEIN TVP38-RELATED"/>
    <property type="match status" value="1"/>
</dbReference>
<evidence type="ECO:0000313" key="9">
    <source>
        <dbReference type="EMBL" id="BAN64779.1"/>
    </source>
</evidence>
<evidence type="ECO:0000256" key="6">
    <source>
        <dbReference type="SAM" id="MobiDB-lite"/>
    </source>
</evidence>
<feature type="transmembrane region" description="Helical" evidence="7">
    <location>
        <begin position="220"/>
        <end position="239"/>
    </location>
</feature>
<keyword evidence="5 7" id="KW-0472">Membrane</keyword>
<evidence type="ECO:0000256" key="2">
    <source>
        <dbReference type="ARBA" id="ARBA00022475"/>
    </source>
</evidence>
<keyword evidence="4 7" id="KW-1133">Transmembrane helix</keyword>
<evidence type="ECO:0000256" key="3">
    <source>
        <dbReference type="ARBA" id="ARBA00022692"/>
    </source>
</evidence>
<evidence type="ECO:0000256" key="4">
    <source>
        <dbReference type="ARBA" id="ARBA00022989"/>
    </source>
</evidence>
<dbReference type="InterPro" id="IPR015414">
    <property type="entry name" value="TMEM64"/>
</dbReference>
<keyword evidence="2" id="KW-1003">Cell membrane</keyword>
<sequence>MVSTTDSRWPPSSANGTDHTTTMNSADDYGRETMDDDGTRSAREPLLLPETPEPTSSRFLERFLILLWITATALFIIYRKNVTDFVRYVASKGADHKLLLYVCYVLIFIVMVTLCVSAELMIISAGFIFSHVHGQKAGILIGTTISFVAYFFTMLLCFFISRYLLKRIIHKYLRFYRYYGALIRATENEGFHIAGLIRMSPFFPPTLVSYIFGSTNIPTFDYAMATFGAIPSIAFFTYLGALIEDFTDDAKPTRSTFEITAFIVISMTITIGGLYYTYHITKKYWSQIAHQEDAVTLKVMQLNNY</sequence>
<feature type="transmembrane region" description="Helical" evidence="7">
    <location>
        <begin position="59"/>
        <end position="78"/>
    </location>
</feature>
<dbReference type="GO" id="GO:0005886">
    <property type="term" value="C:plasma membrane"/>
    <property type="evidence" value="ECO:0007669"/>
    <property type="project" value="UniProtKB-SubCell"/>
</dbReference>
<dbReference type="InterPro" id="IPR032816">
    <property type="entry name" value="VTT_dom"/>
</dbReference>
<feature type="transmembrane region" description="Helical" evidence="7">
    <location>
        <begin position="259"/>
        <end position="278"/>
    </location>
</feature>
<feature type="transmembrane region" description="Helical" evidence="7">
    <location>
        <begin position="139"/>
        <end position="165"/>
    </location>
</feature>
<evidence type="ECO:0000259" key="8">
    <source>
        <dbReference type="Pfam" id="PF09335"/>
    </source>
</evidence>
<comment type="subcellular location">
    <subcellularLocation>
        <location evidence="1">Cell membrane</location>
        <topology evidence="1">Multi-pass membrane protein</topology>
    </subcellularLocation>
</comment>
<keyword evidence="3 7" id="KW-0812">Transmembrane</keyword>
<feature type="domain" description="VTT" evidence="8">
    <location>
        <begin position="119"/>
        <end position="241"/>
    </location>
</feature>
<evidence type="ECO:0000256" key="5">
    <source>
        <dbReference type="ARBA" id="ARBA00023136"/>
    </source>
</evidence>
<feature type="compositionally biased region" description="Polar residues" evidence="6">
    <location>
        <begin position="1"/>
        <end position="25"/>
    </location>
</feature>
<feature type="region of interest" description="Disordered" evidence="6">
    <location>
        <begin position="1"/>
        <end position="53"/>
    </location>
</feature>
<proteinExistence type="evidence at transcript level"/>
<feature type="transmembrane region" description="Helical" evidence="7">
    <location>
        <begin position="98"/>
        <end position="127"/>
    </location>
</feature>
<protein>
    <recommendedName>
        <fullName evidence="8">VTT domain-containing protein</fullName>
    </recommendedName>
</protein>